<dbReference type="InParanoid" id="A0A6I9RL11"/>
<dbReference type="RefSeq" id="XP_010927992.1">
    <property type="nucleotide sequence ID" value="XM_010929690.1"/>
</dbReference>
<keyword evidence="2" id="KW-1185">Reference proteome</keyword>
<evidence type="ECO:0000256" key="1">
    <source>
        <dbReference type="SAM" id="MobiDB-lite"/>
    </source>
</evidence>
<feature type="compositionally biased region" description="Gly residues" evidence="1">
    <location>
        <begin position="92"/>
        <end position="109"/>
    </location>
</feature>
<sequence>MGVGLGSGAARANMGAKKGPWALGGDTGLRRGLAGGDGVKGDQGRHWDGEGSMGGRRRHEAEEGVSRRTWGRGLLGATWGWEGVHGRSGTTQGQGGGRPTEMGSRGGRG</sequence>
<proteinExistence type="predicted"/>
<evidence type="ECO:0000313" key="2">
    <source>
        <dbReference type="Proteomes" id="UP000504607"/>
    </source>
</evidence>
<dbReference type="AlphaFoldDB" id="A0A6I9RL11"/>
<protein>
    <submittedName>
        <fullName evidence="3">Glycine-rich protein 23-like</fullName>
    </submittedName>
</protein>
<name>A0A6I9RL11_ELAGV</name>
<feature type="region of interest" description="Disordered" evidence="1">
    <location>
        <begin position="79"/>
        <end position="109"/>
    </location>
</feature>
<evidence type="ECO:0000313" key="3">
    <source>
        <dbReference type="RefSeq" id="XP_010927992.1"/>
    </source>
</evidence>
<gene>
    <name evidence="3" type="primary">LOC105049908</name>
</gene>
<feature type="compositionally biased region" description="Basic and acidic residues" evidence="1">
    <location>
        <begin position="39"/>
        <end position="49"/>
    </location>
</feature>
<feature type="region of interest" description="Disordered" evidence="1">
    <location>
        <begin position="1"/>
        <end position="66"/>
    </location>
</feature>
<dbReference type="Proteomes" id="UP000504607">
    <property type="component" value="Chromosome 8"/>
</dbReference>
<accession>A0A6I9RL11</accession>
<reference evidence="3" key="1">
    <citation type="submission" date="2025-08" db="UniProtKB">
        <authorList>
            <consortium name="RefSeq"/>
        </authorList>
    </citation>
    <scope>IDENTIFICATION</scope>
</reference>
<organism evidence="2 3">
    <name type="scientific">Elaeis guineensis var. tenera</name>
    <name type="common">Oil palm</name>
    <dbReference type="NCBI Taxonomy" id="51953"/>
    <lineage>
        <taxon>Eukaryota</taxon>
        <taxon>Viridiplantae</taxon>
        <taxon>Streptophyta</taxon>
        <taxon>Embryophyta</taxon>
        <taxon>Tracheophyta</taxon>
        <taxon>Spermatophyta</taxon>
        <taxon>Magnoliopsida</taxon>
        <taxon>Liliopsida</taxon>
        <taxon>Arecaceae</taxon>
        <taxon>Arecoideae</taxon>
        <taxon>Cocoseae</taxon>
        <taxon>Elaeidinae</taxon>
        <taxon>Elaeis</taxon>
    </lineage>
</organism>